<evidence type="ECO:0000259" key="9">
    <source>
        <dbReference type="PROSITE" id="PS50112"/>
    </source>
</evidence>
<dbReference type="Gene3D" id="3.30.565.10">
    <property type="entry name" value="Histidine kinase-like ATPase, C-terminal domain"/>
    <property type="match status" value="1"/>
</dbReference>
<evidence type="ECO:0000256" key="3">
    <source>
        <dbReference type="ARBA" id="ARBA00022553"/>
    </source>
</evidence>
<dbReference type="CDD" id="cd16921">
    <property type="entry name" value="HATPase_FilI-like"/>
    <property type="match status" value="1"/>
</dbReference>
<evidence type="ECO:0000256" key="5">
    <source>
        <dbReference type="ARBA" id="ARBA00022777"/>
    </source>
</evidence>
<protein>
    <recommendedName>
        <fullName evidence="2">histidine kinase</fullName>
        <ecNumber evidence="2">2.7.13.3</ecNumber>
    </recommendedName>
</protein>
<dbReference type="GO" id="GO:0030295">
    <property type="term" value="F:protein kinase activator activity"/>
    <property type="evidence" value="ECO:0007669"/>
    <property type="project" value="TreeGrafter"/>
</dbReference>
<reference evidence="11 12" key="1">
    <citation type="journal article" date="2019" name="Nat. Microbiol.">
        <title>Mediterranean grassland soil C-N compound turnover is dependent on rainfall and depth, and is mediated by genomically divergent microorganisms.</title>
        <authorList>
            <person name="Diamond S."/>
            <person name="Andeer P.F."/>
            <person name="Li Z."/>
            <person name="Crits-Christoph A."/>
            <person name="Burstein D."/>
            <person name="Anantharaman K."/>
            <person name="Lane K.R."/>
            <person name="Thomas B.C."/>
            <person name="Pan C."/>
            <person name="Northen T.R."/>
            <person name="Banfield J.F."/>
        </authorList>
    </citation>
    <scope>NUCLEOTIDE SEQUENCE [LARGE SCALE GENOMIC DNA]</scope>
    <source>
        <strain evidence="11">NP_3</strain>
    </source>
</reference>
<dbReference type="Pfam" id="PF02518">
    <property type="entry name" value="HATPase_c"/>
    <property type="match status" value="1"/>
</dbReference>
<dbReference type="GO" id="GO:0000155">
    <property type="term" value="F:phosphorelay sensor kinase activity"/>
    <property type="evidence" value="ECO:0007669"/>
    <property type="project" value="InterPro"/>
</dbReference>
<dbReference type="Proteomes" id="UP000318509">
    <property type="component" value="Unassembled WGS sequence"/>
</dbReference>
<dbReference type="InterPro" id="IPR000014">
    <property type="entry name" value="PAS"/>
</dbReference>
<dbReference type="Pfam" id="PF00989">
    <property type="entry name" value="PAS"/>
    <property type="match status" value="2"/>
</dbReference>
<evidence type="ECO:0000256" key="4">
    <source>
        <dbReference type="ARBA" id="ARBA00022679"/>
    </source>
</evidence>
<dbReference type="Pfam" id="PF13426">
    <property type="entry name" value="PAS_9"/>
    <property type="match status" value="1"/>
</dbReference>
<dbReference type="SMART" id="SM00387">
    <property type="entry name" value="HATPase_c"/>
    <property type="match status" value="1"/>
</dbReference>
<evidence type="ECO:0000259" key="10">
    <source>
        <dbReference type="PROSITE" id="PS50113"/>
    </source>
</evidence>
<dbReference type="GO" id="GO:0016020">
    <property type="term" value="C:membrane"/>
    <property type="evidence" value="ECO:0007669"/>
    <property type="project" value="UniProtKB-SubCell"/>
</dbReference>
<dbReference type="PANTHER" id="PTHR42878">
    <property type="entry name" value="TWO-COMPONENT HISTIDINE KINASE"/>
    <property type="match status" value="1"/>
</dbReference>
<dbReference type="SMART" id="SM00086">
    <property type="entry name" value="PAC"/>
    <property type="match status" value="3"/>
</dbReference>
<dbReference type="SUPFAM" id="SSF55785">
    <property type="entry name" value="PYP-like sensor domain (PAS domain)"/>
    <property type="match status" value="3"/>
</dbReference>
<dbReference type="SUPFAM" id="SSF55874">
    <property type="entry name" value="ATPase domain of HSP90 chaperone/DNA topoisomerase II/histidine kinase"/>
    <property type="match status" value="1"/>
</dbReference>
<evidence type="ECO:0000259" key="8">
    <source>
        <dbReference type="PROSITE" id="PS50109"/>
    </source>
</evidence>
<dbReference type="InterPro" id="IPR036097">
    <property type="entry name" value="HisK_dim/P_sf"/>
</dbReference>
<dbReference type="PROSITE" id="PS50109">
    <property type="entry name" value="HIS_KIN"/>
    <property type="match status" value="1"/>
</dbReference>
<feature type="domain" description="PAS" evidence="9">
    <location>
        <begin position="270"/>
        <end position="323"/>
    </location>
</feature>
<dbReference type="GO" id="GO:0007234">
    <property type="term" value="P:osmosensory signaling via phosphorelay pathway"/>
    <property type="evidence" value="ECO:0007669"/>
    <property type="project" value="TreeGrafter"/>
</dbReference>
<comment type="catalytic activity">
    <reaction evidence="1">
        <text>ATP + protein L-histidine = ADP + protein N-phospho-L-histidine.</text>
        <dbReference type="EC" id="2.7.13.3"/>
    </reaction>
</comment>
<evidence type="ECO:0000256" key="6">
    <source>
        <dbReference type="ARBA" id="ARBA00023012"/>
    </source>
</evidence>
<dbReference type="InterPro" id="IPR005467">
    <property type="entry name" value="His_kinase_dom"/>
</dbReference>
<dbReference type="InterPro" id="IPR004358">
    <property type="entry name" value="Sig_transdc_His_kin-like_C"/>
</dbReference>
<dbReference type="GO" id="GO:0000156">
    <property type="term" value="F:phosphorelay response regulator activity"/>
    <property type="evidence" value="ECO:0007669"/>
    <property type="project" value="TreeGrafter"/>
</dbReference>
<dbReference type="GO" id="GO:0006355">
    <property type="term" value="P:regulation of DNA-templated transcription"/>
    <property type="evidence" value="ECO:0007669"/>
    <property type="project" value="InterPro"/>
</dbReference>
<dbReference type="AlphaFoldDB" id="A0A537JW69"/>
<evidence type="ECO:0000256" key="7">
    <source>
        <dbReference type="ARBA" id="ARBA00023136"/>
    </source>
</evidence>
<evidence type="ECO:0000256" key="2">
    <source>
        <dbReference type="ARBA" id="ARBA00012438"/>
    </source>
</evidence>
<dbReference type="EC" id="2.7.13.3" evidence="2"/>
<dbReference type="InterPro" id="IPR003594">
    <property type="entry name" value="HATPase_dom"/>
</dbReference>
<accession>A0A537JW69</accession>
<keyword evidence="4" id="KW-0808">Transferase</keyword>
<dbReference type="CDD" id="cd00130">
    <property type="entry name" value="PAS"/>
    <property type="match status" value="3"/>
</dbReference>
<evidence type="ECO:0000256" key="1">
    <source>
        <dbReference type="ARBA" id="ARBA00000085"/>
    </source>
</evidence>
<dbReference type="NCBIfam" id="TIGR00229">
    <property type="entry name" value="sensory_box"/>
    <property type="match status" value="3"/>
</dbReference>
<feature type="domain" description="PAS" evidence="9">
    <location>
        <begin position="24"/>
        <end position="95"/>
    </location>
</feature>
<dbReference type="InterPro" id="IPR003661">
    <property type="entry name" value="HisK_dim/P_dom"/>
</dbReference>
<proteinExistence type="predicted"/>
<dbReference type="InterPro" id="IPR035965">
    <property type="entry name" value="PAS-like_dom_sf"/>
</dbReference>
<sequence length="634" mass="70308">MPDIQAPVRRIQVTLRGPRLIDLEKRFAETVLSGSLDACLAISPDGTILAWSPSAQSILGYTREEAVGRSLFDLIVPADRQEQSRHEIQQAMERGAVTYESVRRTKDASELYMVISYRVVRGPTGDLEFVLVSDRDITELRSLRQTDTLEAKFHGLLQSMPDATVVVNRVGRIVLVNAQTEKLFGYGRDELLTKPIEILVPERYRSAHPGHRTGYFASPHARPMGSALELFGLRRDGTEFPVEISLSPLETEEGVMAMAAVRDVAGRKRAEAKFRGLLESAPDAMVIVGRDGRIVLVNAQVEKLFGYSRDELLAQPIEILVPERYRTGHPGHRIGYIADPHSRPMGSGLELFGLRRDGTEFPVEISLSPLETEEGLLITAAVRDITERKRLEERIAERTTALEAANQELEAFAYSAAHDLRAPLITIGGLSRMLIEDHAPSLPDEAQRYLREVDQSAKKMSNLINDLLAFSRLGRQPIKQQAVDLADVARQALAEINGAAMGGSARAQIGDLPSCRVDPALLKQVLVNLLSNAFKFSRDRQDPVVEVGWRRDLDAETHHTLFIKDNGVGFDMRYADKLFGVFQRLHSAEEYEGTGVGLAIVQRIIQRHGGRVWAEGEPGKGATFYFTLPKDGAA</sequence>
<dbReference type="InterPro" id="IPR050351">
    <property type="entry name" value="BphY/WalK/GraS-like"/>
</dbReference>
<feature type="domain" description="PAS" evidence="9">
    <location>
        <begin position="149"/>
        <end position="202"/>
    </location>
</feature>
<dbReference type="SUPFAM" id="SSF47384">
    <property type="entry name" value="Homodimeric domain of signal transducing histidine kinase"/>
    <property type="match status" value="1"/>
</dbReference>
<feature type="domain" description="PAC" evidence="10">
    <location>
        <begin position="347"/>
        <end position="397"/>
    </location>
</feature>
<dbReference type="PRINTS" id="PR00344">
    <property type="entry name" value="BCTRLSENSOR"/>
</dbReference>
<dbReference type="InterPro" id="IPR013767">
    <property type="entry name" value="PAS_fold"/>
</dbReference>
<keyword evidence="7" id="KW-0472">Membrane</keyword>
<dbReference type="PANTHER" id="PTHR42878:SF15">
    <property type="entry name" value="BACTERIOPHYTOCHROME"/>
    <property type="match status" value="1"/>
</dbReference>
<keyword evidence="6" id="KW-0902">Two-component regulatory system</keyword>
<gene>
    <name evidence="11" type="ORF">E6H00_14790</name>
</gene>
<feature type="domain" description="PAC" evidence="10">
    <location>
        <begin position="226"/>
        <end position="276"/>
    </location>
</feature>
<keyword evidence="5" id="KW-0418">Kinase</keyword>
<keyword evidence="3" id="KW-0597">Phosphoprotein</keyword>
<dbReference type="Gene3D" id="3.30.450.20">
    <property type="entry name" value="PAS domain"/>
    <property type="match status" value="3"/>
</dbReference>
<feature type="domain" description="Histidine kinase" evidence="8">
    <location>
        <begin position="415"/>
        <end position="632"/>
    </location>
</feature>
<dbReference type="InterPro" id="IPR036890">
    <property type="entry name" value="HATPase_C_sf"/>
</dbReference>
<dbReference type="Pfam" id="PF00512">
    <property type="entry name" value="HisKA"/>
    <property type="match status" value="1"/>
</dbReference>
<dbReference type="EMBL" id="VBAK01000151">
    <property type="protein sequence ID" value="TMI87787.1"/>
    <property type="molecule type" value="Genomic_DNA"/>
</dbReference>
<dbReference type="CDD" id="cd00082">
    <property type="entry name" value="HisKA"/>
    <property type="match status" value="1"/>
</dbReference>
<name>A0A537JW69_9BACT</name>
<evidence type="ECO:0000313" key="11">
    <source>
        <dbReference type="EMBL" id="TMI87787.1"/>
    </source>
</evidence>
<dbReference type="PROSITE" id="PS50113">
    <property type="entry name" value="PAC"/>
    <property type="match status" value="2"/>
</dbReference>
<organism evidence="11 12">
    <name type="scientific">Candidatus Segetimicrobium genomatis</name>
    <dbReference type="NCBI Taxonomy" id="2569760"/>
    <lineage>
        <taxon>Bacteria</taxon>
        <taxon>Bacillati</taxon>
        <taxon>Candidatus Sysuimicrobiota</taxon>
        <taxon>Candidatus Sysuimicrobiia</taxon>
        <taxon>Candidatus Sysuimicrobiales</taxon>
        <taxon>Candidatus Segetimicrobiaceae</taxon>
        <taxon>Candidatus Segetimicrobium</taxon>
    </lineage>
</organism>
<dbReference type="FunFam" id="3.30.565.10:FF:000006">
    <property type="entry name" value="Sensor histidine kinase WalK"/>
    <property type="match status" value="1"/>
</dbReference>
<evidence type="ECO:0000313" key="12">
    <source>
        <dbReference type="Proteomes" id="UP000318509"/>
    </source>
</evidence>
<dbReference type="SMART" id="SM00388">
    <property type="entry name" value="HisKA"/>
    <property type="match status" value="1"/>
</dbReference>
<dbReference type="Gene3D" id="1.10.287.130">
    <property type="match status" value="1"/>
</dbReference>
<comment type="caution">
    <text evidence="11">The sequence shown here is derived from an EMBL/GenBank/DDBJ whole genome shotgun (WGS) entry which is preliminary data.</text>
</comment>
<dbReference type="PROSITE" id="PS50112">
    <property type="entry name" value="PAS"/>
    <property type="match status" value="3"/>
</dbReference>
<dbReference type="SMART" id="SM00091">
    <property type="entry name" value="PAS"/>
    <property type="match status" value="3"/>
</dbReference>
<dbReference type="InterPro" id="IPR000700">
    <property type="entry name" value="PAS-assoc_C"/>
</dbReference>
<dbReference type="InterPro" id="IPR001610">
    <property type="entry name" value="PAC"/>
</dbReference>